<proteinExistence type="predicted"/>
<dbReference type="AlphaFoldDB" id="A0AAV7QYT3"/>
<comment type="caution">
    <text evidence="1">The sequence shown here is derived from an EMBL/GenBank/DDBJ whole genome shotgun (WGS) entry which is preliminary data.</text>
</comment>
<reference evidence="1" key="1">
    <citation type="journal article" date="2022" name="bioRxiv">
        <title>Sequencing and chromosome-scale assembly of the giantPleurodeles waltlgenome.</title>
        <authorList>
            <person name="Brown T."/>
            <person name="Elewa A."/>
            <person name="Iarovenko S."/>
            <person name="Subramanian E."/>
            <person name="Araus A.J."/>
            <person name="Petzold A."/>
            <person name="Susuki M."/>
            <person name="Suzuki K.-i.T."/>
            <person name="Hayashi T."/>
            <person name="Toyoda A."/>
            <person name="Oliveira C."/>
            <person name="Osipova E."/>
            <person name="Leigh N.D."/>
            <person name="Simon A."/>
            <person name="Yun M.H."/>
        </authorList>
    </citation>
    <scope>NUCLEOTIDE SEQUENCE</scope>
    <source>
        <strain evidence="1">20211129_DDA</strain>
        <tissue evidence="1">Liver</tissue>
    </source>
</reference>
<dbReference type="EMBL" id="JANPWB010000010">
    <property type="protein sequence ID" value="KAJ1145671.1"/>
    <property type="molecule type" value="Genomic_DNA"/>
</dbReference>
<protein>
    <submittedName>
        <fullName evidence="1">Uncharacterized protein</fullName>
    </submittedName>
</protein>
<name>A0AAV7QYT3_PLEWA</name>
<gene>
    <name evidence="1" type="ORF">NDU88_011957</name>
</gene>
<dbReference type="Proteomes" id="UP001066276">
    <property type="component" value="Chromosome 6"/>
</dbReference>
<evidence type="ECO:0000313" key="2">
    <source>
        <dbReference type="Proteomes" id="UP001066276"/>
    </source>
</evidence>
<keyword evidence="2" id="KW-1185">Reference proteome</keyword>
<sequence length="150" mass="17107">MPEARRRAVEQGDTKKARQALPLGVEIQKVAVGYGEEIGERDDWPTVEARQRVADLATLRQELATAIKELKGEGVDLGQRVDTVERSWDIQEEELDHHSQEIITLQESNRDLQYRLEDLDNRSRHSNICIMGVPAQVTAGTLEDFEIRLF</sequence>
<evidence type="ECO:0000313" key="1">
    <source>
        <dbReference type="EMBL" id="KAJ1145671.1"/>
    </source>
</evidence>
<accession>A0AAV7QYT3</accession>
<organism evidence="1 2">
    <name type="scientific">Pleurodeles waltl</name>
    <name type="common">Iberian ribbed newt</name>
    <dbReference type="NCBI Taxonomy" id="8319"/>
    <lineage>
        <taxon>Eukaryota</taxon>
        <taxon>Metazoa</taxon>
        <taxon>Chordata</taxon>
        <taxon>Craniata</taxon>
        <taxon>Vertebrata</taxon>
        <taxon>Euteleostomi</taxon>
        <taxon>Amphibia</taxon>
        <taxon>Batrachia</taxon>
        <taxon>Caudata</taxon>
        <taxon>Salamandroidea</taxon>
        <taxon>Salamandridae</taxon>
        <taxon>Pleurodelinae</taxon>
        <taxon>Pleurodeles</taxon>
    </lineage>
</organism>